<evidence type="ECO:0000256" key="3">
    <source>
        <dbReference type="PROSITE-ProRule" id="PRU00023"/>
    </source>
</evidence>
<organism evidence="4 5">
    <name type="scientific">Arcobacter roscoffensis</name>
    <dbReference type="NCBI Taxonomy" id="2961520"/>
    <lineage>
        <taxon>Bacteria</taxon>
        <taxon>Pseudomonadati</taxon>
        <taxon>Campylobacterota</taxon>
        <taxon>Epsilonproteobacteria</taxon>
        <taxon>Campylobacterales</taxon>
        <taxon>Arcobacteraceae</taxon>
        <taxon>Arcobacter</taxon>
    </lineage>
</organism>
<dbReference type="Proteomes" id="UP001060012">
    <property type="component" value="Chromosome"/>
</dbReference>
<dbReference type="PANTHER" id="PTHR24198">
    <property type="entry name" value="ANKYRIN REPEAT AND PROTEIN KINASE DOMAIN-CONTAINING PROTEIN"/>
    <property type="match status" value="1"/>
</dbReference>
<dbReference type="PANTHER" id="PTHR24198:SF165">
    <property type="entry name" value="ANKYRIN REPEAT-CONTAINING PROTEIN-RELATED"/>
    <property type="match status" value="1"/>
</dbReference>
<feature type="repeat" description="ANK" evidence="3">
    <location>
        <begin position="104"/>
        <end position="136"/>
    </location>
</feature>
<keyword evidence="1" id="KW-0677">Repeat</keyword>
<dbReference type="InterPro" id="IPR002110">
    <property type="entry name" value="Ankyrin_rpt"/>
</dbReference>
<gene>
    <name evidence="4" type="ORF">NJU99_04930</name>
</gene>
<dbReference type="PROSITE" id="PS50088">
    <property type="entry name" value="ANK_REPEAT"/>
    <property type="match status" value="1"/>
</dbReference>
<evidence type="ECO:0000313" key="4">
    <source>
        <dbReference type="EMBL" id="UTJ07440.1"/>
    </source>
</evidence>
<sequence>MLDKLFGSSETIEELIIKKPFNEKAVEKKLAKSDFNKNDSSLLHHCAKYDAFNAVNYLLSIGVKFNSLNEFNENALFTALKSSSLETSKLLLKKGIDVNQENLDGEIPLHLAFKYGAIQLIDIIASKTQDINKKNKVGRTVLFYAIESKNRLAIKKVLALSNELDINQQDNNGNTICHLKEITADLNIFDGLLDLGLDLNSINNKGQDFLYLNCLDLDLNNNLFSFAIRNNASLNRRYGTKKNTLLIYLIDKLLTYDIQVYENKSFINKYQDRIMTFVENGANVNLLNLEEENLLFNIIRARSEFNLDFILKSTSINVNQTNAIGNTVLDIAIFNGKPNIDLIKRLLFSNIDSSLKDKNNHSVIEKVVDVILSENSPNRVRKVSNIRVYPEVNYNQILNLLLEFIKVDINEILFEEEPIIFEIAKYFNVPLLETFKKYGANLDILSKKDNLNAFYRVLQSGKEQKNQKQAFHKTLNFLILNNVNIDCKDSYGGNVIHKAILDHDLQVINILTKRVGDYRAVDNKGRNYIHNTVWSDKIDILKKIALKNRDLINKPDRFGILPINYAVIMGKKEVVFSLIKLGAFLNNHNKINQQFKESFFSKLGDLDDILNTSMTVNERSLMTKLVSNMKEEFHIKK</sequence>
<dbReference type="SUPFAM" id="SSF48403">
    <property type="entry name" value="Ankyrin repeat"/>
    <property type="match status" value="2"/>
</dbReference>
<evidence type="ECO:0000313" key="5">
    <source>
        <dbReference type="Proteomes" id="UP001060012"/>
    </source>
</evidence>
<protein>
    <submittedName>
        <fullName evidence="4">Ankyrin repeat domain-containing protein</fullName>
    </submittedName>
</protein>
<dbReference type="Pfam" id="PF12796">
    <property type="entry name" value="Ank_2"/>
    <property type="match status" value="1"/>
</dbReference>
<keyword evidence="2 3" id="KW-0040">ANK repeat</keyword>
<evidence type="ECO:0000256" key="1">
    <source>
        <dbReference type="ARBA" id="ARBA00022737"/>
    </source>
</evidence>
<accession>A0ABY5E6R9</accession>
<dbReference type="SMART" id="SM00248">
    <property type="entry name" value="ANK"/>
    <property type="match status" value="10"/>
</dbReference>
<dbReference type="InterPro" id="IPR036770">
    <property type="entry name" value="Ankyrin_rpt-contain_sf"/>
</dbReference>
<dbReference type="RefSeq" id="WP_254577614.1">
    <property type="nucleotide sequence ID" value="NZ_CP100595.1"/>
</dbReference>
<evidence type="ECO:0000256" key="2">
    <source>
        <dbReference type="ARBA" id="ARBA00023043"/>
    </source>
</evidence>
<dbReference type="PROSITE" id="PS50297">
    <property type="entry name" value="ANK_REP_REGION"/>
    <property type="match status" value="1"/>
</dbReference>
<reference evidence="4" key="1">
    <citation type="submission" date="2022-07" db="EMBL/GenBank/DDBJ databases">
        <title>Arcobacter roscoffensis sp. nov., a marine bacterium isolated from coastal seawater collected from Roscoff, France.</title>
        <authorList>
            <person name="Pascual J."/>
            <person name="Lepeaux C."/>
            <person name="Methner A."/>
            <person name="Overmann J."/>
        </authorList>
    </citation>
    <scope>NUCLEOTIDE SEQUENCE</scope>
    <source>
        <strain evidence="4">ARW1-2F2</strain>
    </source>
</reference>
<proteinExistence type="predicted"/>
<dbReference type="EMBL" id="CP100595">
    <property type="protein sequence ID" value="UTJ07440.1"/>
    <property type="molecule type" value="Genomic_DNA"/>
</dbReference>
<keyword evidence="5" id="KW-1185">Reference proteome</keyword>
<name>A0ABY5E6R9_9BACT</name>
<dbReference type="Gene3D" id="1.25.40.20">
    <property type="entry name" value="Ankyrin repeat-containing domain"/>
    <property type="match status" value="3"/>
</dbReference>